<reference evidence="2 3" key="1">
    <citation type="journal article" date="2014" name="Nat. Commun.">
        <title>Multiple recent horizontal transfers of a large genomic region in cheese making fungi.</title>
        <authorList>
            <person name="Cheeseman K."/>
            <person name="Ropars J."/>
            <person name="Renault P."/>
            <person name="Dupont J."/>
            <person name="Gouzy J."/>
            <person name="Branca A."/>
            <person name="Abraham A.L."/>
            <person name="Ceppi M."/>
            <person name="Conseiller E."/>
            <person name="Debuchy R."/>
            <person name="Malagnac F."/>
            <person name="Goarin A."/>
            <person name="Silar P."/>
            <person name="Lacoste S."/>
            <person name="Sallet E."/>
            <person name="Bensimon A."/>
            <person name="Giraud T."/>
            <person name="Brygoo Y."/>
        </authorList>
    </citation>
    <scope>NUCLEOTIDE SEQUENCE [LARGE SCALE GENOMIC DNA]</scope>
    <source>
        <strain evidence="3">FM 013</strain>
    </source>
</reference>
<keyword evidence="3" id="KW-1185">Reference proteome</keyword>
<dbReference type="EMBL" id="HG793173">
    <property type="protein sequence ID" value="CRL29784.1"/>
    <property type="molecule type" value="Genomic_DNA"/>
</dbReference>
<keyword evidence="1" id="KW-0812">Transmembrane</keyword>
<dbReference type="AlphaFoldDB" id="A0A0G4PUD7"/>
<proteinExistence type="predicted"/>
<gene>
    <name evidence="2" type="ORF">PCAMFM013_S040g000010</name>
</gene>
<organism evidence="2 3">
    <name type="scientific">Penicillium camemberti (strain FM 013)</name>
    <dbReference type="NCBI Taxonomy" id="1429867"/>
    <lineage>
        <taxon>Eukaryota</taxon>
        <taxon>Fungi</taxon>
        <taxon>Dikarya</taxon>
        <taxon>Ascomycota</taxon>
        <taxon>Pezizomycotina</taxon>
        <taxon>Eurotiomycetes</taxon>
        <taxon>Eurotiomycetidae</taxon>
        <taxon>Eurotiales</taxon>
        <taxon>Aspergillaceae</taxon>
        <taxon>Penicillium</taxon>
    </lineage>
</organism>
<evidence type="ECO:0000313" key="3">
    <source>
        <dbReference type="Proteomes" id="UP000053732"/>
    </source>
</evidence>
<evidence type="ECO:0000313" key="2">
    <source>
        <dbReference type="EMBL" id="CRL29784.1"/>
    </source>
</evidence>
<name>A0A0G4PUD7_PENC3</name>
<evidence type="ECO:0000256" key="1">
    <source>
        <dbReference type="SAM" id="Phobius"/>
    </source>
</evidence>
<feature type="transmembrane region" description="Helical" evidence="1">
    <location>
        <begin position="110"/>
        <end position="130"/>
    </location>
</feature>
<keyword evidence="1" id="KW-1133">Transmembrane helix</keyword>
<keyword evidence="1" id="KW-0472">Membrane</keyword>
<dbReference type="Proteomes" id="UP000053732">
    <property type="component" value="Unassembled WGS sequence"/>
</dbReference>
<protein>
    <submittedName>
        <fullName evidence="2">Str. FM013</fullName>
    </submittedName>
</protein>
<accession>A0A0G4PUD7</accession>
<sequence>MVTYQQEKALAQVAAAVTKPETTVQKLINKVVDYTVDSNITSRRVIPALSVLYTFSTIASSSTLSVVGQAMSIPHGLDNDHLRKDRGKMEGLPLGTYHVRPSFDDIICDWGMSRSMLSISAIIGGFWLLAKS</sequence>